<evidence type="ECO:0000256" key="4">
    <source>
        <dbReference type="ARBA" id="ARBA00023125"/>
    </source>
</evidence>
<keyword evidence="2 6" id="KW-0479">Metal-binding</keyword>
<dbReference type="EMBL" id="LSMT01000181">
    <property type="protein sequence ID" value="PFX24279.1"/>
    <property type="molecule type" value="Genomic_DNA"/>
</dbReference>
<proteinExistence type="inferred from homology"/>
<dbReference type="GO" id="GO:0007548">
    <property type="term" value="P:sex differentiation"/>
    <property type="evidence" value="ECO:0007669"/>
    <property type="project" value="TreeGrafter"/>
</dbReference>
<evidence type="ECO:0000256" key="5">
    <source>
        <dbReference type="ARBA" id="ARBA00023242"/>
    </source>
</evidence>
<dbReference type="PANTHER" id="PTHR12322:SF53">
    <property type="entry name" value="DOUBLESEX-MAB RELATED 11E"/>
    <property type="match status" value="1"/>
</dbReference>
<dbReference type="InterPro" id="IPR036407">
    <property type="entry name" value="DM_DNA-bd_sf"/>
</dbReference>
<dbReference type="SUPFAM" id="SSF82927">
    <property type="entry name" value="Cysteine-rich DNA binding domain, (DM domain)"/>
    <property type="match status" value="1"/>
</dbReference>
<dbReference type="AlphaFoldDB" id="A0A2B4S5F8"/>
<dbReference type="STRING" id="50429.A0A2B4S5F8"/>
<feature type="compositionally biased region" description="Polar residues" evidence="7">
    <location>
        <begin position="22"/>
        <end position="32"/>
    </location>
</feature>
<dbReference type="InterPro" id="IPR009060">
    <property type="entry name" value="UBA-like_sf"/>
</dbReference>
<dbReference type="CDD" id="cd14370">
    <property type="entry name" value="CUE_DMA"/>
    <property type="match status" value="1"/>
</dbReference>
<dbReference type="GO" id="GO:0046872">
    <property type="term" value="F:metal ion binding"/>
    <property type="evidence" value="ECO:0007669"/>
    <property type="project" value="UniProtKB-KW"/>
</dbReference>
<dbReference type="SUPFAM" id="SSF46934">
    <property type="entry name" value="UBA-like"/>
    <property type="match status" value="1"/>
</dbReference>
<keyword evidence="3 6" id="KW-0862">Zinc</keyword>
<evidence type="ECO:0000313" key="9">
    <source>
        <dbReference type="EMBL" id="PFX24279.1"/>
    </source>
</evidence>
<dbReference type="Pfam" id="PF03474">
    <property type="entry name" value="DMA"/>
    <property type="match status" value="1"/>
</dbReference>
<dbReference type="FunFam" id="4.10.1040.10:FF:000001">
    <property type="entry name" value="doublesex- and mab-3-related transcription factor 1"/>
    <property type="match status" value="1"/>
</dbReference>
<dbReference type="InterPro" id="IPR001275">
    <property type="entry name" value="DM_DNA-bd"/>
</dbReference>
<evidence type="ECO:0000256" key="7">
    <source>
        <dbReference type="SAM" id="MobiDB-lite"/>
    </source>
</evidence>
<comment type="subcellular location">
    <subcellularLocation>
        <location evidence="6">Nucleus</location>
    </subcellularLocation>
</comment>
<feature type="compositionally biased region" description="Basic and acidic residues" evidence="7">
    <location>
        <begin position="184"/>
        <end position="204"/>
    </location>
</feature>
<protein>
    <submittedName>
        <fullName evidence="9">Doublesex-and mab-3-related transcription factor A2</fullName>
    </submittedName>
</protein>
<feature type="region of interest" description="Disordered" evidence="7">
    <location>
        <begin position="124"/>
        <end position="224"/>
    </location>
</feature>
<keyword evidence="5 6" id="KW-0539">Nucleus</keyword>
<evidence type="ECO:0000256" key="2">
    <source>
        <dbReference type="ARBA" id="ARBA00022723"/>
    </source>
</evidence>
<sequence>MHPTITNEMATEDGKFFADENPISTPSSTEIKSTPMPPMGSIAQRSPKCARCRNHGVISILKGHKRFCKWRDCACADCNLIAERQRVMAAQVALRRQQESEEVGHLSYGTVQLCFNQNLQKAPRIIPPSPTSPKDAQLPRTASLSSRSSSPNIDDTNNELGSPASSANDEFPMDNNTEGFSTRWKRERDDDEDERRLRMSPETKRQRHEKISLQNGDSKVMSSSDHSRYMNILTRLFPEQKRNVLELILKGCGGDVIQTIETVLPSHEEALARGQLLATVPRGLFPGPPPPSSYSAFSPLSPTLPHNMPLSAVEYHATSKCASGQCPGCVYYPGAGPIPVLKDPTKRQTADVPSTLIHSISEHNSLPISTMPGLTKIPHLEDTRYSQSMRSATAALMTMSSAGRVFPADRLPQRNDRSPPTHSPHTSPKSEADEKP</sequence>
<dbReference type="PANTHER" id="PTHR12322">
    <property type="entry name" value="DOUBLESEX AND MAB-3 RELATED TRANSCRIPTION FACTOR DMRT"/>
    <property type="match status" value="1"/>
</dbReference>
<dbReference type="OrthoDB" id="6162476at2759"/>
<dbReference type="PROSITE" id="PS50809">
    <property type="entry name" value="DM_2"/>
    <property type="match status" value="1"/>
</dbReference>
<dbReference type="Gene3D" id="4.10.1040.10">
    <property type="entry name" value="DM DNA-binding domain"/>
    <property type="match status" value="1"/>
</dbReference>
<name>A0A2B4S5F8_STYPI</name>
<keyword evidence="4 6" id="KW-0238">DNA-binding</keyword>
<dbReference type="PROSITE" id="PS40000">
    <property type="entry name" value="DM_1"/>
    <property type="match status" value="1"/>
</dbReference>
<dbReference type="GO" id="GO:0005634">
    <property type="term" value="C:nucleus"/>
    <property type="evidence" value="ECO:0007669"/>
    <property type="project" value="UniProtKB-SubCell"/>
</dbReference>
<dbReference type="GO" id="GO:0000978">
    <property type="term" value="F:RNA polymerase II cis-regulatory region sequence-specific DNA binding"/>
    <property type="evidence" value="ECO:0007669"/>
    <property type="project" value="TreeGrafter"/>
</dbReference>
<dbReference type="Proteomes" id="UP000225706">
    <property type="component" value="Unassembled WGS sequence"/>
</dbReference>
<comment type="caution">
    <text evidence="9">The sequence shown here is derived from an EMBL/GenBank/DDBJ whole genome shotgun (WGS) entry which is preliminary data.</text>
</comment>
<evidence type="ECO:0000256" key="1">
    <source>
        <dbReference type="ARBA" id="ARBA00006834"/>
    </source>
</evidence>
<evidence type="ECO:0000259" key="8">
    <source>
        <dbReference type="PROSITE" id="PS50809"/>
    </source>
</evidence>
<dbReference type="InterPro" id="IPR005173">
    <property type="entry name" value="DMA"/>
</dbReference>
<evidence type="ECO:0000313" key="10">
    <source>
        <dbReference type="Proteomes" id="UP000225706"/>
    </source>
</evidence>
<feature type="compositionally biased region" description="Polar residues" evidence="7">
    <location>
        <begin position="151"/>
        <end position="180"/>
    </location>
</feature>
<accession>A0A2B4S5F8</accession>
<evidence type="ECO:0000256" key="3">
    <source>
        <dbReference type="ARBA" id="ARBA00022833"/>
    </source>
</evidence>
<feature type="domain" description="DM" evidence="8">
    <location>
        <begin position="49"/>
        <end position="96"/>
    </location>
</feature>
<organism evidence="9 10">
    <name type="scientific">Stylophora pistillata</name>
    <name type="common">Smooth cauliflower coral</name>
    <dbReference type="NCBI Taxonomy" id="50429"/>
    <lineage>
        <taxon>Eukaryota</taxon>
        <taxon>Metazoa</taxon>
        <taxon>Cnidaria</taxon>
        <taxon>Anthozoa</taxon>
        <taxon>Hexacorallia</taxon>
        <taxon>Scleractinia</taxon>
        <taxon>Astrocoeniina</taxon>
        <taxon>Pocilloporidae</taxon>
        <taxon>Stylophora</taxon>
    </lineage>
</organism>
<evidence type="ECO:0000256" key="6">
    <source>
        <dbReference type="PROSITE-ProRule" id="PRU00070"/>
    </source>
</evidence>
<keyword evidence="10" id="KW-1185">Reference proteome</keyword>
<feature type="region of interest" description="Disordered" evidence="7">
    <location>
        <begin position="405"/>
        <end position="436"/>
    </location>
</feature>
<feature type="region of interest" description="Disordered" evidence="7">
    <location>
        <begin position="1"/>
        <end position="44"/>
    </location>
</feature>
<dbReference type="GO" id="GO:0000981">
    <property type="term" value="F:DNA-binding transcription factor activity, RNA polymerase II-specific"/>
    <property type="evidence" value="ECO:0007669"/>
    <property type="project" value="TreeGrafter"/>
</dbReference>
<gene>
    <name evidence="9" type="primary">dmrta2</name>
    <name evidence="9" type="ORF">AWC38_SpisGene11155</name>
</gene>
<reference evidence="10" key="1">
    <citation type="journal article" date="2017" name="bioRxiv">
        <title>Comparative analysis of the genomes of Stylophora pistillata and Acropora digitifera provides evidence for extensive differences between species of corals.</title>
        <authorList>
            <person name="Voolstra C.R."/>
            <person name="Li Y."/>
            <person name="Liew Y.J."/>
            <person name="Baumgarten S."/>
            <person name="Zoccola D."/>
            <person name="Flot J.-F."/>
            <person name="Tambutte S."/>
            <person name="Allemand D."/>
            <person name="Aranda M."/>
        </authorList>
    </citation>
    <scope>NUCLEOTIDE SEQUENCE [LARGE SCALE GENOMIC DNA]</scope>
</reference>
<feature type="DNA-binding region" description="DM" evidence="6">
    <location>
        <begin position="49"/>
        <end position="96"/>
    </location>
</feature>
<comment type="similarity">
    <text evidence="1">Belongs to the DMRT family.</text>
</comment>
<dbReference type="InterPro" id="IPR026607">
    <property type="entry name" value="DMRT"/>
</dbReference>
<feature type="compositionally biased region" description="Polar residues" evidence="7">
    <location>
        <begin position="212"/>
        <end position="224"/>
    </location>
</feature>
<dbReference type="SMART" id="SM00301">
    <property type="entry name" value="DM"/>
    <property type="match status" value="1"/>
</dbReference>
<dbReference type="Pfam" id="PF00751">
    <property type="entry name" value="DM"/>
    <property type="match status" value="1"/>
</dbReference>